<dbReference type="InterPro" id="IPR009057">
    <property type="entry name" value="Homeodomain-like_sf"/>
</dbReference>
<proteinExistence type="predicted"/>
<dbReference type="Gene3D" id="1.10.8.60">
    <property type="match status" value="1"/>
</dbReference>
<dbReference type="FunFam" id="3.40.50.300:FF:000006">
    <property type="entry name" value="DNA-binding transcriptional regulator NtrC"/>
    <property type="match status" value="1"/>
</dbReference>
<dbReference type="InterPro" id="IPR025662">
    <property type="entry name" value="Sigma_54_int_dom_ATP-bd_1"/>
</dbReference>
<dbReference type="InterPro" id="IPR025944">
    <property type="entry name" value="Sigma_54_int_dom_CS"/>
</dbReference>
<dbReference type="InterPro" id="IPR001789">
    <property type="entry name" value="Sig_transdc_resp-reg_receiver"/>
</dbReference>
<dbReference type="InterPro" id="IPR025943">
    <property type="entry name" value="Sigma_54_int_dom_ATP-bd_2"/>
</dbReference>
<keyword evidence="4" id="KW-0238">DNA-binding</keyword>
<dbReference type="InterPro" id="IPR003593">
    <property type="entry name" value="AAA+_ATPase"/>
</dbReference>
<reference evidence="9 10" key="1">
    <citation type="submission" date="2020-08" db="EMBL/GenBank/DDBJ databases">
        <title>Bridging the membrane lipid divide: bacteria of the FCB group superphylum have the potential to synthesize archaeal ether lipids.</title>
        <authorList>
            <person name="Villanueva L."/>
            <person name="Von Meijenfeldt F.A.B."/>
            <person name="Westbye A.B."/>
            <person name="Yadav S."/>
            <person name="Hopmans E.C."/>
            <person name="Dutilh B.E."/>
            <person name="Sinninghe Damste J.S."/>
        </authorList>
    </citation>
    <scope>NUCLEOTIDE SEQUENCE [LARGE SCALE GENOMIC DNA]</scope>
    <source>
        <strain evidence="9">NIOZ-UU47</strain>
    </source>
</reference>
<dbReference type="CDD" id="cd00156">
    <property type="entry name" value="REC"/>
    <property type="match status" value="1"/>
</dbReference>
<dbReference type="InterPro" id="IPR058031">
    <property type="entry name" value="AAA_lid_NorR"/>
</dbReference>
<dbReference type="PANTHER" id="PTHR32071">
    <property type="entry name" value="TRANSCRIPTIONAL REGULATORY PROTEIN"/>
    <property type="match status" value="1"/>
</dbReference>
<sequence>MNIQVKESCTARILLAEDDEIMRITLSDRLRKHLWCVDEAEDGKAALQLLKENNYQLVLSDIRMPNFDGPRLLKEVMARSPETDVILMTAFGSTEDAVKCLKEGATDYILKPFDMDDLTIRINRLLDMQKIKAKCMSLEEKCREQHAPIVGSSSATRKVINLISQVALSDATVLVTGESGTGKELVGSAIHYSSGRSEKPYIRINCAAIPEGLLESEFFGHEKGSFTGAQTMKIGKFELAEGGTIFLDEIGEMSLDLQAKLLRVLQEREIERVGGLQTIPIDVRVICSTSRNLVQEVKKGSFREDLFYRLQVIPIEVPPLRVRKDDIPDLCNYFLKEFGREKGRFLSISDEAMSLLQGYDYPGNIRELKNIIERLTVLVPSAMIQAWDLPADISSSFREERRNIPLKLADAVAKAERACIVNALKESNGNKTEAARLLGISRKNLWEKLKTHNM</sequence>
<dbReference type="Pfam" id="PF02954">
    <property type="entry name" value="HTH_8"/>
    <property type="match status" value="1"/>
</dbReference>
<dbReference type="PROSITE" id="PS50045">
    <property type="entry name" value="SIGMA54_INTERACT_4"/>
    <property type="match status" value="1"/>
</dbReference>
<feature type="domain" description="Sigma-54 factor interaction" evidence="7">
    <location>
        <begin position="149"/>
        <end position="377"/>
    </location>
</feature>
<dbReference type="GO" id="GO:0043565">
    <property type="term" value="F:sequence-specific DNA binding"/>
    <property type="evidence" value="ECO:0007669"/>
    <property type="project" value="InterPro"/>
</dbReference>
<dbReference type="EMBL" id="JACNJZ010000062">
    <property type="protein sequence ID" value="MBC8316971.1"/>
    <property type="molecule type" value="Genomic_DNA"/>
</dbReference>
<dbReference type="AlphaFoldDB" id="A0A8J6TBK0"/>
<dbReference type="CDD" id="cd00009">
    <property type="entry name" value="AAA"/>
    <property type="match status" value="1"/>
</dbReference>
<dbReference type="Pfam" id="PF00158">
    <property type="entry name" value="Sigma54_activat"/>
    <property type="match status" value="1"/>
</dbReference>
<dbReference type="InterPro" id="IPR011006">
    <property type="entry name" value="CheY-like_superfamily"/>
</dbReference>
<dbReference type="SMART" id="SM00448">
    <property type="entry name" value="REC"/>
    <property type="match status" value="1"/>
</dbReference>
<dbReference type="InterPro" id="IPR002197">
    <property type="entry name" value="HTH_Fis"/>
</dbReference>
<protein>
    <submittedName>
        <fullName evidence="9">Sigma-54-dependent Fis family transcriptional regulator</fullName>
    </submittedName>
</protein>
<keyword evidence="3" id="KW-0805">Transcription regulation</keyword>
<evidence type="ECO:0000256" key="4">
    <source>
        <dbReference type="ARBA" id="ARBA00023125"/>
    </source>
</evidence>
<dbReference type="PROSITE" id="PS00676">
    <property type="entry name" value="SIGMA54_INTERACT_2"/>
    <property type="match status" value="1"/>
</dbReference>
<feature type="domain" description="Response regulatory" evidence="8">
    <location>
        <begin position="12"/>
        <end position="126"/>
    </location>
</feature>
<keyword evidence="6" id="KW-0597">Phosphoprotein</keyword>
<keyword evidence="2" id="KW-0067">ATP-binding</keyword>
<feature type="modified residue" description="4-aspartylphosphate" evidence="6">
    <location>
        <position position="61"/>
    </location>
</feature>
<evidence type="ECO:0000313" key="10">
    <source>
        <dbReference type="Proteomes" id="UP000614424"/>
    </source>
</evidence>
<gene>
    <name evidence="9" type="ORF">H8E41_03630</name>
</gene>
<dbReference type="Pfam" id="PF00072">
    <property type="entry name" value="Response_reg"/>
    <property type="match status" value="1"/>
</dbReference>
<dbReference type="PROSITE" id="PS00675">
    <property type="entry name" value="SIGMA54_INTERACT_1"/>
    <property type="match status" value="1"/>
</dbReference>
<dbReference type="InterPro" id="IPR002078">
    <property type="entry name" value="Sigma_54_int"/>
</dbReference>
<dbReference type="Gene3D" id="3.40.50.300">
    <property type="entry name" value="P-loop containing nucleotide triphosphate hydrolases"/>
    <property type="match status" value="1"/>
</dbReference>
<dbReference type="Gene3D" id="3.40.50.2300">
    <property type="match status" value="1"/>
</dbReference>
<dbReference type="PROSITE" id="PS00688">
    <property type="entry name" value="SIGMA54_INTERACT_3"/>
    <property type="match status" value="1"/>
</dbReference>
<organism evidence="9 10">
    <name type="scientific">Candidatus Desulfobia pelagia</name>
    <dbReference type="NCBI Taxonomy" id="2841692"/>
    <lineage>
        <taxon>Bacteria</taxon>
        <taxon>Pseudomonadati</taxon>
        <taxon>Thermodesulfobacteriota</taxon>
        <taxon>Desulfobulbia</taxon>
        <taxon>Desulfobulbales</taxon>
        <taxon>Desulfobulbaceae</taxon>
        <taxon>Candidatus Desulfobia</taxon>
    </lineage>
</organism>
<keyword evidence="5" id="KW-0804">Transcription</keyword>
<dbReference type="SUPFAM" id="SSF52540">
    <property type="entry name" value="P-loop containing nucleoside triphosphate hydrolases"/>
    <property type="match status" value="1"/>
</dbReference>
<dbReference type="InterPro" id="IPR027417">
    <property type="entry name" value="P-loop_NTPase"/>
</dbReference>
<dbReference type="GO" id="GO:0006355">
    <property type="term" value="P:regulation of DNA-templated transcription"/>
    <property type="evidence" value="ECO:0007669"/>
    <property type="project" value="InterPro"/>
</dbReference>
<evidence type="ECO:0000259" key="8">
    <source>
        <dbReference type="PROSITE" id="PS50110"/>
    </source>
</evidence>
<dbReference type="SMART" id="SM00382">
    <property type="entry name" value="AAA"/>
    <property type="match status" value="1"/>
</dbReference>
<dbReference type="SUPFAM" id="SSF46689">
    <property type="entry name" value="Homeodomain-like"/>
    <property type="match status" value="1"/>
</dbReference>
<dbReference type="PROSITE" id="PS50110">
    <property type="entry name" value="RESPONSE_REGULATORY"/>
    <property type="match status" value="1"/>
</dbReference>
<dbReference type="GO" id="GO:0000160">
    <property type="term" value="P:phosphorelay signal transduction system"/>
    <property type="evidence" value="ECO:0007669"/>
    <property type="project" value="InterPro"/>
</dbReference>
<keyword evidence="1" id="KW-0547">Nucleotide-binding</keyword>
<dbReference type="Pfam" id="PF25601">
    <property type="entry name" value="AAA_lid_14"/>
    <property type="match status" value="1"/>
</dbReference>
<evidence type="ECO:0000256" key="6">
    <source>
        <dbReference type="PROSITE-ProRule" id="PRU00169"/>
    </source>
</evidence>
<comment type="caution">
    <text evidence="9">The sequence shown here is derived from an EMBL/GenBank/DDBJ whole genome shotgun (WGS) entry which is preliminary data.</text>
</comment>
<evidence type="ECO:0000256" key="5">
    <source>
        <dbReference type="ARBA" id="ARBA00023163"/>
    </source>
</evidence>
<evidence type="ECO:0000259" key="7">
    <source>
        <dbReference type="PROSITE" id="PS50045"/>
    </source>
</evidence>
<evidence type="ECO:0000256" key="1">
    <source>
        <dbReference type="ARBA" id="ARBA00022741"/>
    </source>
</evidence>
<evidence type="ECO:0000313" key="9">
    <source>
        <dbReference type="EMBL" id="MBC8316971.1"/>
    </source>
</evidence>
<name>A0A8J6TBK0_9BACT</name>
<dbReference type="SUPFAM" id="SSF52172">
    <property type="entry name" value="CheY-like"/>
    <property type="match status" value="1"/>
</dbReference>
<dbReference type="GO" id="GO:0005524">
    <property type="term" value="F:ATP binding"/>
    <property type="evidence" value="ECO:0007669"/>
    <property type="project" value="UniProtKB-KW"/>
</dbReference>
<dbReference type="Proteomes" id="UP000614424">
    <property type="component" value="Unassembled WGS sequence"/>
</dbReference>
<accession>A0A8J6TBK0</accession>
<dbReference type="PRINTS" id="PR01590">
    <property type="entry name" value="HTHFIS"/>
</dbReference>
<evidence type="ECO:0000256" key="3">
    <source>
        <dbReference type="ARBA" id="ARBA00023015"/>
    </source>
</evidence>
<evidence type="ECO:0000256" key="2">
    <source>
        <dbReference type="ARBA" id="ARBA00022840"/>
    </source>
</evidence>
<dbReference type="Gene3D" id="1.10.10.60">
    <property type="entry name" value="Homeodomain-like"/>
    <property type="match status" value="1"/>
</dbReference>